<sequence length="186" mass="20566">MPIIMKVEVQASQANRLINSGNVVMVSCAHQDRSSIITIAWHCPVSFKPPALAIAVGKSRFSAELIQKSGEFVVNIPDWNLFDAMLYCGTRSGRDEDKFAGAKLTPEKAVKLLRAPKIRECIGAIECSLIDRVEVGDHYLFLGEVVYAEVEEELWTDGSWKPETAQLIYHLGGSRFMKPGPVSEVS</sequence>
<protein>
    <submittedName>
        <fullName evidence="5">Flavin reductase family protein</fullName>
    </submittedName>
</protein>
<accession>A0A7C1NBX7</accession>
<dbReference type="SUPFAM" id="SSF50475">
    <property type="entry name" value="FMN-binding split barrel"/>
    <property type="match status" value="1"/>
</dbReference>
<comment type="cofactor">
    <cofactor evidence="1">
        <name>FMN</name>
        <dbReference type="ChEBI" id="CHEBI:58210"/>
    </cofactor>
</comment>
<dbReference type="SMART" id="SM00903">
    <property type="entry name" value="Flavin_Reduct"/>
    <property type="match status" value="1"/>
</dbReference>
<dbReference type="InterPro" id="IPR002563">
    <property type="entry name" value="Flavin_Rdtase-like_dom"/>
</dbReference>
<evidence type="ECO:0000256" key="2">
    <source>
        <dbReference type="ARBA" id="ARBA00022630"/>
    </source>
</evidence>
<evidence type="ECO:0000256" key="1">
    <source>
        <dbReference type="ARBA" id="ARBA00001917"/>
    </source>
</evidence>
<evidence type="ECO:0000313" key="6">
    <source>
        <dbReference type="EMBL" id="HFJ53245.1"/>
    </source>
</evidence>
<feature type="domain" description="Flavin reductase like" evidence="4">
    <location>
        <begin position="16"/>
        <end position="162"/>
    </location>
</feature>
<reference evidence="5" key="1">
    <citation type="journal article" date="2020" name="mSystems">
        <title>Genome- and Community-Level Interaction Insights into Carbon Utilization and Element Cycling Functions of Hydrothermarchaeota in Hydrothermal Sediment.</title>
        <authorList>
            <person name="Zhou Z."/>
            <person name="Liu Y."/>
            <person name="Xu W."/>
            <person name="Pan J."/>
            <person name="Luo Z.H."/>
            <person name="Li M."/>
        </authorList>
    </citation>
    <scope>NUCLEOTIDE SEQUENCE [LARGE SCALE GENOMIC DNA]</scope>
    <source>
        <strain evidence="5">SpSt-265</strain>
        <strain evidence="6">SpSt-465</strain>
    </source>
</reference>
<comment type="similarity">
    <text evidence="3">Belongs to the flavoredoxin family.</text>
</comment>
<dbReference type="EMBL" id="DSTU01000002">
    <property type="protein sequence ID" value="HFJ53245.1"/>
    <property type="molecule type" value="Genomic_DNA"/>
</dbReference>
<organism evidence="5">
    <name type="scientific">candidate division WOR-3 bacterium</name>
    <dbReference type="NCBI Taxonomy" id="2052148"/>
    <lineage>
        <taxon>Bacteria</taxon>
        <taxon>Bacteria division WOR-3</taxon>
    </lineage>
</organism>
<dbReference type="EMBL" id="DSLG01000006">
    <property type="protein sequence ID" value="HEA87452.1"/>
    <property type="molecule type" value="Genomic_DNA"/>
</dbReference>
<keyword evidence="2" id="KW-0285">Flavoprotein</keyword>
<dbReference type="GO" id="GO:0016646">
    <property type="term" value="F:oxidoreductase activity, acting on the CH-NH group of donors, NAD or NADP as acceptor"/>
    <property type="evidence" value="ECO:0007669"/>
    <property type="project" value="UniProtKB-ARBA"/>
</dbReference>
<dbReference type="Gene3D" id="2.30.110.10">
    <property type="entry name" value="Electron Transport, Fmn-binding Protein, Chain A"/>
    <property type="match status" value="1"/>
</dbReference>
<dbReference type="Pfam" id="PF01613">
    <property type="entry name" value="Flavin_Reduct"/>
    <property type="match status" value="1"/>
</dbReference>
<proteinExistence type="inferred from homology"/>
<name>A0A7C1NBX7_UNCW3</name>
<dbReference type="GO" id="GO:0010181">
    <property type="term" value="F:FMN binding"/>
    <property type="evidence" value="ECO:0007669"/>
    <property type="project" value="InterPro"/>
</dbReference>
<dbReference type="InterPro" id="IPR012349">
    <property type="entry name" value="Split_barrel_FMN-bd"/>
</dbReference>
<evidence type="ECO:0000259" key="4">
    <source>
        <dbReference type="SMART" id="SM00903"/>
    </source>
</evidence>
<dbReference type="PANTHER" id="PTHR43567">
    <property type="entry name" value="FLAVOREDOXIN-RELATED-RELATED"/>
    <property type="match status" value="1"/>
</dbReference>
<evidence type="ECO:0000256" key="3">
    <source>
        <dbReference type="ARBA" id="ARBA00038054"/>
    </source>
</evidence>
<dbReference type="InterPro" id="IPR052174">
    <property type="entry name" value="Flavoredoxin"/>
</dbReference>
<dbReference type="AlphaFoldDB" id="A0A7C1NBX7"/>
<dbReference type="PROSITE" id="PS51257">
    <property type="entry name" value="PROKAR_LIPOPROTEIN"/>
    <property type="match status" value="1"/>
</dbReference>
<evidence type="ECO:0000313" key="5">
    <source>
        <dbReference type="EMBL" id="HEA87452.1"/>
    </source>
</evidence>
<dbReference type="PANTHER" id="PTHR43567:SF1">
    <property type="entry name" value="FLAVOREDOXIN"/>
    <property type="match status" value="1"/>
</dbReference>
<gene>
    <name evidence="5" type="ORF">ENP94_05510</name>
    <name evidence="6" type="ORF">ENS16_00945</name>
</gene>
<comment type="caution">
    <text evidence="5">The sequence shown here is derived from an EMBL/GenBank/DDBJ whole genome shotgun (WGS) entry which is preliminary data.</text>
</comment>